<organism evidence="3 4">
    <name type="scientific">Listeria booriae</name>
    <dbReference type="NCBI Taxonomy" id="1552123"/>
    <lineage>
        <taxon>Bacteria</taxon>
        <taxon>Bacillati</taxon>
        <taxon>Bacillota</taxon>
        <taxon>Bacilli</taxon>
        <taxon>Bacillales</taxon>
        <taxon>Listeriaceae</taxon>
        <taxon>Listeria</taxon>
    </lineage>
</organism>
<dbReference type="Gene3D" id="3.40.50.720">
    <property type="entry name" value="NAD(P)-binding Rossmann-like Domain"/>
    <property type="match status" value="1"/>
</dbReference>
<dbReference type="EMBL" id="JAAROL010000002">
    <property type="protein sequence ID" value="MBC1331684.1"/>
    <property type="molecule type" value="Genomic_DNA"/>
</dbReference>
<feature type="domain" description="Gfo/Idh/MocA-like oxidoreductase N-terminal" evidence="1">
    <location>
        <begin position="4"/>
        <end position="120"/>
    </location>
</feature>
<dbReference type="SUPFAM" id="SSF51735">
    <property type="entry name" value="NAD(P)-binding Rossmann-fold domains"/>
    <property type="match status" value="1"/>
</dbReference>
<evidence type="ECO:0000259" key="2">
    <source>
        <dbReference type="Pfam" id="PF22725"/>
    </source>
</evidence>
<dbReference type="Pfam" id="PF22725">
    <property type="entry name" value="GFO_IDH_MocA_C3"/>
    <property type="match status" value="1"/>
</dbReference>
<dbReference type="PANTHER" id="PTHR43054">
    <property type="match status" value="1"/>
</dbReference>
<evidence type="ECO:0000259" key="1">
    <source>
        <dbReference type="Pfam" id="PF01408"/>
    </source>
</evidence>
<protein>
    <submittedName>
        <fullName evidence="3">Gfo/Idh/MocA family oxidoreductase</fullName>
    </submittedName>
</protein>
<dbReference type="Proteomes" id="UP000532866">
    <property type="component" value="Unassembled WGS sequence"/>
</dbReference>
<sequence length="325" mass="36545">MKKINIAVIGTGQISVQACQWIALSEQANLQAICGRNTLRVKALAEIYQADNAYTSFEKLLADETTEVVYIATPNATHYDYVKKALASSKHVIVEKTAFYTTEQAEEMFQLAEQNRVMLFEAMRTIYEPNFAVLTESLQKIGELHSVSLKYQNYSKQCLQSGQPAILDEAHGGGTLRTIGIYPIYIAVALFGKPEAVFYHQQKQEEGRDFGGTLVLDYKTHPVVIAVSKIANSTENYSEFYGSKGTVTLDRCFDIQNLTYYPLQKESKTIATHAVTTNGLEHEFSYFIKTIQTNSYKNYRQAKLLTLLTTAIIETALDFGKKDMK</sequence>
<dbReference type="Gene3D" id="3.30.360.10">
    <property type="entry name" value="Dihydrodipicolinate Reductase, domain 2"/>
    <property type="match status" value="1"/>
</dbReference>
<comment type="caution">
    <text evidence="3">The sequence shown here is derived from an EMBL/GenBank/DDBJ whole genome shotgun (WGS) entry which is preliminary data.</text>
</comment>
<evidence type="ECO:0000313" key="4">
    <source>
        <dbReference type="Proteomes" id="UP000532866"/>
    </source>
</evidence>
<accession>A0A7X0TM13</accession>
<feature type="domain" description="GFO/IDH/MocA-like oxidoreductase" evidence="2">
    <location>
        <begin position="140"/>
        <end position="247"/>
    </location>
</feature>
<reference evidence="3 4" key="1">
    <citation type="submission" date="2020-03" db="EMBL/GenBank/DDBJ databases">
        <title>Soil Listeria distribution.</title>
        <authorList>
            <person name="Liao J."/>
            <person name="Wiedmann M."/>
        </authorList>
    </citation>
    <scope>NUCLEOTIDE SEQUENCE [LARGE SCALE GENOMIC DNA]</scope>
    <source>
        <strain evidence="3 4">FSL L7-1833</strain>
    </source>
</reference>
<evidence type="ECO:0000313" key="3">
    <source>
        <dbReference type="EMBL" id="MBC1331684.1"/>
    </source>
</evidence>
<proteinExistence type="predicted"/>
<dbReference type="SUPFAM" id="SSF55347">
    <property type="entry name" value="Glyceraldehyde-3-phosphate dehydrogenase-like, C-terminal domain"/>
    <property type="match status" value="1"/>
</dbReference>
<dbReference type="InterPro" id="IPR036291">
    <property type="entry name" value="NAD(P)-bd_dom_sf"/>
</dbReference>
<name>A0A7X0TM13_9LIST</name>
<dbReference type="PROSITE" id="PS51257">
    <property type="entry name" value="PROKAR_LIPOPROTEIN"/>
    <property type="match status" value="1"/>
</dbReference>
<dbReference type="Pfam" id="PF01408">
    <property type="entry name" value="GFO_IDH_MocA"/>
    <property type="match status" value="1"/>
</dbReference>
<dbReference type="InterPro" id="IPR000683">
    <property type="entry name" value="Gfo/Idh/MocA-like_OxRdtase_N"/>
</dbReference>
<dbReference type="InterPro" id="IPR055170">
    <property type="entry name" value="GFO_IDH_MocA-like_dom"/>
</dbReference>
<dbReference type="AlphaFoldDB" id="A0A7X0TM13"/>
<dbReference type="RefSeq" id="WP_185373475.1">
    <property type="nucleotide sequence ID" value="NZ_JAARNB010000003.1"/>
</dbReference>
<dbReference type="GO" id="GO:0000166">
    <property type="term" value="F:nucleotide binding"/>
    <property type="evidence" value="ECO:0007669"/>
    <property type="project" value="InterPro"/>
</dbReference>
<gene>
    <name evidence="3" type="ORF">HB759_07020</name>
</gene>
<dbReference type="PANTHER" id="PTHR43054:SF1">
    <property type="entry name" value="SCYLLO-INOSITOL 2-DEHYDROGENASE (NADP(+)) IOLU"/>
    <property type="match status" value="1"/>
</dbReference>